<name>A0AAD6T4X2_9AGAR</name>
<keyword evidence="3" id="KW-1185">Reference proteome</keyword>
<dbReference type="Proteomes" id="UP001218188">
    <property type="component" value="Unassembled WGS sequence"/>
</dbReference>
<evidence type="ECO:0000256" key="1">
    <source>
        <dbReference type="SAM" id="Coils"/>
    </source>
</evidence>
<sequence length="358" mass="40290">MSSILEAERIRVAEWDAQIMDLERALSAARAQRALIQKRLDSYKYPVLTLPTEMVSEIFVHFLPVYPECPPFDGILSPTNLTHICRKWREVALATPRLWRAIRFCFPPQLDAFDLWLGRSGCCPISVGIGPYESLTRPRFSSSRCARWEHLRLESPILIESAMPLLRHLKIEFGDDYSFNPVLFRDVPLLQSVFLNHYAAISVTLPWAQLTSVVLDTMYPFECAPILQQTSNLTHCKLMLAHLRRSGLPDITLPRLESLTVIGCNNSAGTPSAIVGYLDTFIVPALRGLDILEEYLEDPVHSLTTLISKSGCRPQKVSILGNRRVSKDTYCGAFPAIQFSFDGRCGLDEIVSPNVEAL</sequence>
<accession>A0AAD6T4X2</accession>
<gene>
    <name evidence="2" type="ORF">C8F04DRAFT_331292</name>
</gene>
<organism evidence="2 3">
    <name type="scientific">Mycena alexandri</name>
    <dbReference type="NCBI Taxonomy" id="1745969"/>
    <lineage>
        <taxon>Eukaryota</taxon>
        <taxon>Fungi</taxon>
        <taxon>Dikarya</taxon>
        <taxon>Basidiomycota</taxon>
        <taxon>Agaricomycotina</taxon>
        <taxon>Agaricomycetes</taxon>
        <taxon>Agaricomycetidae</taxon>
        <taxon>Agaricales</taxon>
        <taxon>Marasmiineae</taxon>
        <taxon>Mycenaceae</taxon>
        <taxon>Mycena</taxon>
    </lineage>
</organism>
<evidence type="ECO:0008006" key="4">
    <source>
        <dbReference type="Google" id="ProtNLM"/>
    </source>
</evidence>
<dbReference type="AlphaFoldDB" id="A0AAD6T4X2"/>
<reference evidence="2" key="1">
    <citation type="submission" date="2023-03" db="EMBL/GenBank/DDBJ databases">
        <title>Massive genome expansion in bonnet fungi (Mycena s.s.) driven by repeated elements and novel gene families across ecological guilds.</title>
        <authorList>
            <consortium name="Lawrence Berkeley National Laboratory"/>
            <person name="Harder C.B."/>
            <person name="Miyauchi S."/>
            <person name="Viragh M."/>
            <person name="Kuo A."/>
            <person name="Thoen E."/>
            <person name="Andreopoulos B."/>
            <person name="Lu D."/>
            <person name="Skrede I."/>
            <person name="Drula E."/>
            <person name="Henrissat B."/>
            <person name="Morin E."/>
            <person name="Kohler A."/>
            <person name="Barry K."/>
            <person name="LaButti K."/>
            <person name="Morin E."/>
            <person name="Salamov A."/>
            <person name="Lipzen A."/>
            <person name="Mereny Z."/>
            <person name="Hegedus B."/>
            <person name="Baldrian P."/>
            <person name="Stursova M."/>
            <person name="Weitz H."/>
            <person name="Taylor A."/>
            <person name="Grigoriev I.V."/>
            <person name="Nagy L.G."/>
            <person name="Martin F."/>
            <person name="Kauserud H."/>
        </authorList>
    </citation>
    <scope>NUCLEOTIDE SEQUENCE</scope>
    <source>
        <strain evidence="2">CBHHK200</strain>
    </source>
</reference>
<proteinExistence type="predicted"/>
<evidence type="ECO:0000313" key="3">
    <source>
        <dbReference type="Proteomes" id="UP001218188"/>
    </source>
</evidence>
<protein>
    <recommendedName>
        <fullName evidence="4">F-box domain-containing protein</fullName>
    </recommendedName>
</protein>
<comment type="caution">
    <text evidence="2">The sequence shown here is derived from an EMBL/GenBank/DDBJ whole genome shotgun (WGS) entry which is preliminary data.</text>
</comment>
<dbReference type="EMBL" id="JARJCM010000029">
    <property type="protein sequence ID" value="KAJ7038891.1"/>
    <property type="molecule type" value="Genomic_DNA"/>
</dbReference>
<evidence type="ECO:0000313" key="2">
    <source>
        <dbReference type="EMBL" id="KAJ7038891.1"/>
    </source>
</evidence>
<keyword evidence="1" id="KW-0175">Coiled coil</keyword>
<feature type="coiled-coil region" evidence="1">
    <location>
        <begin position="5"/>
        <end position="39"/>
    </location>
</feature>